<evidence type="ECO:0000313" key="1">
    <source>
        <dbReference type="EMBL" id="KIW27923.1"/>
    </source>
</evidence>
<dbReference type="Gene3D" id="3.40.50.300">
    <property type="entry name" value="P-loop containing nucleotide triphosphate hydrolases"/>
    <property type="match status" value="1"/>
</dbReference>
<dbReference type="GO" id="GO:0043531">
    <property type="term" value="F:ADP binding"/>
    <property type="evidence" value="ECO:0007669"/>
    <property type="project" value="InterPro"/>
</dbReference>
<name>A0A0D2CA36_9EURO</name>
<dbReference type="Proteomes" id="UP000054466">
    <property type="component" value="Unassembled WGS sequence"/>
</dbReference>
<dbReference type="InterPro" id="IPR027417">
    <property type="entry name" value="P-loop_NTPase"/>
</dbReference>
<dbReference type="EMBL" id="KN847043">
    <property type="protein sequence ID" value="KIW27923.1"/>
    <property type="molecule type" value="Genomic_DNA"/>
</dbReference>
<dbReference type="HOGENOM" id="CLU_622567_0_0_1"/>
<sequence length="440" mass="50354">MGKTQVALEYTHRYGDFYDYIFWVRAETGLEMIKDIITISDKLNLEQPKHGGDGAIIDKVRTWFETTTDRKWLLVFDNVEDMESLTPYRPRLGHGSLLLTSQNAGLRSQTTHNIPLKPFGEEEGASFLLKQLNGEHPPTENDDAISLCKELGGLPLAIAHVAGYMAESDVSVKDTLDMFTQRRESAEIFNTKPDTTFVYSKALDFVWDVALRELVDDTLRLMHVLSMLNPEGVPEEMQRGDHLEQGLSFLSKSKRAQFLAMIRSLCRRQLISKTEVSGRHCLLTHQSLQRSILHRLDGVEGKLEEIFQTTLTLLRKVFPRQSSIQFPQNDHWKVWELYSPHVMSLRKVHAESDQSLSSSIGFAEILGDVANYFWERNLFNNGILASESAERYAKASRASFLTYKHTSLPSEHQFGRMEAFQNGRNPFKVSRNHLHYDSNT</sequence>
<dbReference type="SUPFAM" id="SSF52540">
    <property type="entry name" value="P-loop containing nucleoside triphosphate hydrolases"/>
    <property type="match status" value="1"/>
</dbReference>
<accession>A0A0D2CA36</accession>
<gene>
    <name evidence="1" type="ORF">PV07_07619</name>
</gene>
<dbReference type="AlphaFoldDB" id="A0A0D2CA36"/>
<dbReference type="PANTHER" id="PTHR35205:SF1">
    <property type="entry name" value="ZU5 DOMAIN-CONTAINING PROTEIN"/>
    <property type="match status" value="1"/>
</dbReference>
<dbReference type="PANTHER" id="PTHR35205">
    <property type="entry name" value="NB-ARC AND TPR DOMAIN PROTEIN"/>
    <property type="match status" value="1"/>
</dbReference>
<evidence type="ECO:0000313" key="2">
    <source>
        <dbReference type="Proteomes" id="UP000054466"/>
    </source>
</evidence>
<dbReference type="RefSeq" id="XP_016248139.1">
    <property type="nucleotide sequence ID" value="XM_016394720.1"/>
</dbReference>
<organism evidence="1 2">
    <name type="scientific">Cladophialophora immunda</name>
    <dbReference type="NCBI Taxonomy" id="569365"/>
    <lineage>
        <taxon>Eukaryota</taxon>
        <taxon>Fungi</taxon>
        <taxon>Dikarya</taxon>
        <taxon>Ascomycota</taxon>
        <taxon>Pezizomycotina</taxon>
        <taxon>Eurotiomycetes</taxon>
        <taxon>Chaetothyriomycetidae</taxon>
        <taxon>Chaetothyriales</taxon>
        <taxon>Herpotrichiellaceae</taxon>
        <taxon>Cladophialophora</taxon>
    </lineage>
</organism>
<evidence type="ECO:0008006" key="3">
    <source>
        <dbReference type="Google" id="ProtNLM"/>
    </source>
</evidence>
<reference evidence="1 2" key="1">
    <citation type="submission" date="2015-01" db="EMBL/GenBank/DDBJ databases">
        <title>The Genome Sequence of Cladophialophora immunda CBS83496.</title>
        <authorList>
            <consortium name="The Broad Institute Genomics Platform"/>
            <person name="Cuomo C."/>
            <person name="de Hoog S."/>
            <person name="Gorbushina A."/>
            <person name="Stielow B."/>
            <person name="Teixiera M."/>
            <person name="Abouelleil A."/>
            <person name="Chapman S.B."/>
            <person name="Priest M."/>
            <person name="Young S.K."/>
            <person name="Wortman J."/>
            <person name="Nusbaum C."/>
            <person name="Birren B."/>
        </authorList>
    </citation>
    <scope>NUCLEOTIDE SEQUENCE [LARGE SCALE GENOMIC DNA]</scope>
    <source>
        <strain evidence="1 2">CBS 83496</strain>
    </source>
</reference>
<protein>
    <recommendedName>
        <fullName evidence="3">NB-ARC domain-containing protein</fullName>
    </recommendedName>
</protein>
<keyword evidence="2" id="KW-1185">Reference proteome</keyword>
<dbReference type="OrthoDB" id="6161812at2759"/>
<proteinExistence type="predicted"/>
<dbReference type="VEuPathDB" id="FungiDB:PV07_07619"/>
<dbReference type="GeneID" id="27346813"/>
<dbReference type="STRING" id="569365.A0A0D2CA36"/>